<dbReference type="GO" id="GO:0016705">
    <property type="term" value="F:oxidoreductase activity, acting on paired donors, with incorporation or reduction of molecular oxygen"/>
    <property type="evidence" value="ECO:0007669"/>
    <property type="project" value="InterPro"/>
</dbReference>
<dbReference type="Gene3D" id="3.50.50.60">
    <property type="entry name" value="FAD/NAD(P)-binding domain"/>
    <property type="match status" value="2"/>
</dbReference>
<keyword evidence="7" id="KW-0503">Monooxygenase</keyword>
<comment type="similarity">
    <text evidence="3">Belongs to the UbiH/COQ6 family.</text>
</comment>
<comment type="cofactor">
    <cofactor evidence="1">
        <name>FAD</name>
        <dbReference type="ChEBI" id="CHEBI:57692"/>
    </cofactor>
</comment>
<name>A0A840FWN8_RHOTE</name>
<evidence type="ECO:0000313" key="10">
    <source>
        <dbReference type="EMBL" id="MBB4246184.1"/>
    </source>
</evidence>
<dbReference type="OrthoDB" id="9769565at2"/>
<dbReference type="Pfam" id="PF01494">
    <property type="entry name" value="FAD_binding_3"/>
    <property type="match status" value="1"/>
</dbReference>
<dbReference type="NCBIfam" id="NF005788">
    <property type="entry name" value="PRK07608.1-3"/>
    <property type="match status" value="1"/>
</dbReference>
<dbReference type="SUPFAM" id="SSF51905">
    <property type="entry name" value="FAD/NAD(P)-binding domain"/>
    <property type="match status" value="1"/>
</dbReference>
<dbReference type="GO" id="GO:0071949">
    <property type="term" value="F:FAD binding"/>
    <property type="evidence" value="ECO:0007669"/>
    <property type="project" value="InterPro"/>
</dbReference>
<protein>
    <submittedName>
        <fullName evidence="10">Ubiquinone biosynthesis UbiH/UbiF/VisC/COQ6 family hydroxylase</fullName>
    </submittedName>
</protein>
<evidence type="ECO:0000256" key="6">
    <source>
        <dbReference type="ARBA" id="ARBA00023002"/>
    </source>
</evidence>
<evidence type="ECO:0000313" key="11">
    <source>
        <dbReference type="Proteomes" id="UP000587070"/>
    </source>
</evidence>
<evidence type="ECO:0000259" key="9">
    <source>
        <dbReference type="Pfam" id="PF01494"/>
    </source>
</evidence>
<evidence type="ECO:0000256" key="5">
    <source>
        <dbReference type="ARBA" id="ARBA00022827"/>
    </source>
</evidence>
<dbReference type="RefSeq" id="WP_153115738.1">
    <property type="nucleotide sequence ID" value="NZ_JACIGE010000002.1"/>
</dbReference>
<organism evidence="10 11">
    <name type="scientific">Rhodocyclus tenuis</name>
    <name type="common">Rhodospirillum tenue</name>
    <dbReference type="NCBI Taxonomy" id="1066"/>
    <lineage>
        <taxon>Bacteria</taxon>
        <taxon>Pseudomonadati</taxon>
        <taxon>Pseudomonadota</taxon>
        <taxon>Betaproteobacteria</taxon>
        <taxon>Rhodocyclales</taxon>
        <taxon>Rhodocyclaceae</taxon>
        <taxon>Rhodocyclus</taxon>
    </lineage>
</organism>
<keyword evidence="11" id="KW-1185">Reference proteome</keyword>
<keyword evidence="4" id="KW-0285">Flavoprotein</keyword>
<dbReference type="Proteomes" id="UP000587070">
    <property type="component" value="Unassembled WGS sequence"/>
</dbReference>
<dbReference type="InterPro" id="IPR002938">
    <property type="entry name" value="FAD-bd"/>
</dbReference>
<dbReference type="EMBL" id="JACIGE010000002">
    <property type="protein sequence ID" value="MBB4246184.1"/>
    <property type="molecule type" value="Genomic_DNA"/>
</dbReference>
<dbReference type="GO" id="GO:0004497">
    <property type="term" value="F:monooxygenase activity"/>
    <property type="evidence" value="ECO:0007669"/>
    <property type="project" value="UniProtKB-KW"/>
</dbReference>
<dbReference type="Pfam" id="PF05834">
    <property type="entry name" value="Lycopene_cycl"/>
    <property type="match status" value="1"/>
</dbReference>
<keyword evidence="5" id="KW-0274">FAD</keyword>
<evidence type="ECO:0000256" key="8">
    <source>
        <dbReference type="SAM" id="MobiDB-lite"/>
    </source>
</evidence>
<evidence type="ECO:0000256" key="1">
    <source>
        <dbReference type="ARBA" id="ARBA00001974"/>
    </source>
</evidence>
<gene>
    <name evidence="10" type="ORF">GGD90_000541</name>
</gene>
<dbReference type="InterPro" id="IPR036188">
    <property type="entry name" value="FAD/NAD-bd_sf"/>
</dbReference>
<dbReference type="GO" id="GO:0006744">
    <property type="term" value="P:ubiquinone biosynthetic process"/>
    <property type="evidence" value="ECO:0007669"/>
    <property type="project" value="UniProtKB-UniPathway"/>
</dbReference>
<accession>A0A840FWN8</accession>
<keyword evidence="10" id="KW-0830">Ubiquinone</keyword>
<dbReference type="InterPro" id="IPR051205">
    <property type="entry name" value="UbiH/COQ6_monooxygenase"/>
</dbReference>
<evidence type="ECO:0000256" key="7">
    <source>
        <dbReference type="ARBA" id="ARBA00023033"/>
    </source>
</evidence>
<dbReference type="AlphaFoldDB" id="A0A840FWN8"/>
<evidence type="ECO:0000256" key="4">
    <source>
        <dbReference type="ARBA" id="ARBA00022630"/>
    </source>
</evidence>
<dbReference type="UniPathway" id="UPA00232"/>
<reference evidence="10 11" key="1">
    <citation type="submission" date="2020-08" db="EMBL/GenBank/DDBJ databases">
        <title>Genome sequencing of Purple Non-Sulfur Bacteria from various extreme environments.</title>
        <authorList>
            <person name="Mayer M."/>
        </authorList>
    </citation>
    <scope>NUCLEOTIDE SEQUENCE [LARGE SCALE GENOMIC DNA]</scope>
    <source>
        <strain evidence="10 11">2761</strain>
    </source>
</reference>
<keyword evidence="6" id="KW-0560">Oxidoreductase</keyword>
<evidence type="ECO:0000256" key="2">
    <source>
        <dbReference type="ARBA" id="ARBA00004749"/>
    </source>
</evidence>
<dbReference type="InterPro" id="IPR010971">
    <property type="entry name" value="UbiH/COQ6"/>
</dbReference>
<dbReference type="NCBIfam" id="TIGR01988">
    <property type="entry name" value="Ubi-OHases"/>
    <property type="match status" value="1"/>
</dbReference>
<dbReference type="PRINTS" id="PR00420">
    <property type="entry name" value="RNGMNOXGNASE"/>
</dbReference>
<comment type="pathway">
    <text evidence="2">Cofactor biosynthesis; ubiquinone biosynthesis.</text>
</comment>
<dbReference type="PANTHER" id="PTHR43876">
    <property type="entry name" value="UBIQUINONE BIOSYNTHESIS MONOOXYGENASE COQ6, MITOCHONDRIAL"/>
    <property type="match status" value="1"/>
</dbReference>
<comment type="caution">
    <text evidence="10">The sequence shown here is derived from an EMBL/GenBank/DDBJ whole genome shotgun (WGS) entry which is preliminary data.</text>
</comment>
<dbReference type="PANTHER" id="PTHR43876:SF7">
    <property type="entry name" value="UBIQUINONE BIOSYNTHESIS MONOOXYGENASE COQ6, MITOCHONDRIAL"/>
    <property type="match status" value="1"/>
</dbReference>
<evidence type="ECO:0000256" key="3">
    <source>
        <dbReference type="ARBA" id="ARBA00005349"/>
    </source>
</evidence>
<feature type="domain" description="FAD-binding" evidence="9">
    <location>
        <begin position="76"/>
        <end position="352"/>
    </location>
</feature>
<feature type="region of interest" description="Disordered" evidence="8">
    <location>
        <begin position="34"/>
        <end position="53"/>
    </location>
</feature>
<proteinExistence type="inferred from homology"/>
<sequence>MQFDVLIVGGGLAGLSLACALRDTRLKIAVIESSPDTPRRNRPPIPASPTAGEQEEWDARVYALSPANAAFLLRIGAWKHLDATRMAAVREMQIFGDGDARLDFSAAESGCNELCWILESALVADELWENVKRQSNVTIFRPAIPGALQVDASGTDDARLTLADGSELTARLVVGADGRDSWLRQAAGLMAEETPYGELGVVANYACERPHRSTARQWFRDDGVLAWLPLPGNRISIVWSTGTAHAEALLALSADELAERVATAGGKALGRLRQLTPAAAFPLSLLRVPTTIAPRVALIGDAAHGIHPLSGHGINLGYQDAAALGELLAAAPPWQDIGDERLLRRYQRARREETLLFTHTTDALHRLFHARLPGLPTLRQTGLALTQRSPRIKNLLVRYALGGV</sequence>